<feature type="domain" description="Secretin/TonB short N-terminal" evidence="9">
    <location>
        <begin position="67"/>
        <end position="118"/>
    </location>
</feature>
<gene>
    <name evidence="10" type="ORF">CLV25_107122</name>
</gene>
<dbReference type="InterPro" id="IPR039426">
    <property type="entry name" value="TonB-dep_rcpt-like"/>
</dbReference>
<keyword evidence="3 7" id="KW-1134">Transmembrane beta strand</keyword>
<evidence type="ECO:0000256" key="4">
    <source>
        <dbReference type="ARBA" id="ARBA00022692"/>
    </source>
</evidence>
<comment type="subcellular location">
    <subcellularLocation>
        <location evidence="1 7">Cell outer membrane</location>
        <topology evidence="1 7">Multi-pass membrane protein</topology>
    </subcellularLocation>
</comment>
<dbReference type="OrthoDB" id="9768177at2"/>
<keyword evidence="2 7" id="KW-0813">Transport</keyword>
<dbReference type="Proteomes" id="UP000294830">
    <property type="component" value="Unassembled WGS sequence"/>
</dbReference>
<keyword evidence="11" id="KW-1185">Reference proteome</keyword>
<dbReference type="InterPro" id="IPR008969">
    <property type="entry name" value="CarboxyPept-like_regulatory"/>
</dbReference>
<dbReference type="AlphaFoldDB" id="A0A4R2EGH9"/>
<dbReference type="Pfam" id="PF13715">
    <property type="entry name" value="CarbopepD_reg_2"/>
    <property type="match status" value="1"/>
</dbReference>
<dbReference type="Gene3D" id="2.60.40.1120">
    <property type="entry name" value="Carboxypeptidase-like, regulatory domain"/>
    <property type="match status" value="1"/>
</dbReference>
<keyword evidence="8" id="KW-0732">Signal</keyword>
<keyword evidence="6 7" id="KW-0998">Cell outer membrane</keyword>
<dbReference type="InterPro" id="IPR011662">
    <property type="entry name" value="Secretin/TonB_short_N"/>
</dbReference>
<dbReference type="SUPFAM" id="SSF49464">
    <property type="entry name" value="Carboxypeptidase regulatory domain-like"/>
    <property type="match status" value="1"/>
</dbReference>
<dbReference type="InterPro" id="IPR036942">
    <property type="entry name" value="Beta-barrel_TonB_sf"/>
</dbReference>
<evidence type="ECO:0000256" key="2">
    <source>
        <dbReference type="ARBA" id="ARBA00022448"/>
    </source>
</evidence>
<dbReference type="FunFam" id="2.170.130.10:FF:000008">
    <property type="entry name" value="SusC/RagA family TonB-linked outer membrane protein"/>
    <property type="match status" value="1"/>
</dbReference>
<accession>A0A4R2EGH9</accession>
<dbReference type="GO" id="GO:0009279">
    <property type="term" value="C:cell outer membrane"/>
    <property type="evidence" value="ECO:0007669"/>
    <property type="project" value="UniProtKB-SubCell"/>
</dbReference>
<evidence type="ECO:0000256" key="5">
    <source>
        <dbReference type="ARBA" id="ARBA00023136"/>
    </source>
</evidence>
<protein>
    <submittedName>
        <fullName evidence="10">Iron complex outermembrane receptor protein</fullName>
    </submittedName>
</protein>
<dbReference type="NCBIfam" id="TIGR04057">
    <property type="entry name" value="SusC_RagA_signa"/>
    <property type="match status" value="1"/>
</dbReference>
<feature type="signal peptide" evidence="8">
    <location>
        <begin position="1"/>
        <end position="36"/>
    </location>
</feature>
<evidence type="ECO:0000256" key="7">
    <source>
        <dbReference type="PROSITE-ProRule" id="PRU01360"/>
    </source>
</evidence>
<evidence type="ECO:0000259" key="9">
    <source>
        <dbReference type="SMART" id="SM00965"/>
    </source>
</evidence>
<evidence type="ECO:0000256" key="3">
    <source>
        <dbReference type="ARBA" id="ARBA00022452"/>
    </source>
</evidence>
<proteinExistence type="inferred from homology"/>
<dbReference type="PROSITE" id="PS52016">
    <property type="entry name" value="TONB_DEPENDENT_REC_3"/>
    <property type="match status" value="1"/>
</dbReference>
<comment type="similarity">
    <text evidence="7">Belongs to the TonB-dependent receptor family.</text>
</comment>
<dbReference type="Pfam" id="PF07660">
    <property type="entry name" value="STN"/>
    <property type="match status" value="1"/>
</dbReference>
<evidence type="ECO:0000256" key="1">
    <source>
        <dbReference type="ARBA" id="ARBA00004571"/>
    </source>
</evidence>
<keyword evidence="5 7" id="KW-0472">Membrane</keyword>
<evidence type="ECO:0000256" key="6">
    <source>
        <dbReference type="ARBA" id="ARBA00023237"/>
    </source>
</evidence>
<dbReference type="InterPro" id="IPR023997">
    <property type="entry name" value="TonB-dep_OMP_SusC/RagA_CS"/>
</dbReference>
<evidence type="ECO:0000256" key="8">
    <source>
        <dbReference type="SAM" id="SignalP"/>
    </source>
</evidence>
<dbReference type="InterPro" id="IPR037066">
    <property type="entry name" value="Plug_dom_sf"/>
</dbReference>
<reference evidence="10 11" key="1">
    <citation type="submission" date="2019-03" db="EMBL/GenBank/DDBJ databases">
        <title>Genomic Encyclopedia of Archaeal and Bacterial Type Strains, Phase II (KMG-II): from individual species to whole genera.</title>
        <authorList>
            <person name="Goeker M."/>
        </authorList>
    </citation>
    <scope>NUCLEOTIDE SEQUENCE [LARGE SCALE GENOMIC DNA]</scope>
    <source>
        <strain evidence="10 11">RL-C</strain>
    </source>
</reference>
<dbReference type="Pfam" id="PF07715">
    <property type="entry name" value="Plug"/>
    <property type="match status" value="1"/>
</dbReference>
<keyword evidence="4 7" id="KW-0812">Transmembrane</keyword>
<dbReference type="InterPro" id="IPR023996">
    <property type="entry name" value="TonB-dep_OMP_SusC/RagA"/>
</dbReference>
<evidence type="ECO:0000313" key="10">
    <source>
        <dbReference type="EMBL" id="TCN67663.1"/>
    </source>
</evidence>
<evidence type="ECO:0000313" key="11">
    <source>
        <dbReference type="Proteomes" id="UP000294830"/>
    </source>
</evidence>
<dbReference type="Gene3D" id="2.170.130.10">
    <property type="entry name" value="TonB-dependent receptor, plug domain"/>
    <property type="match status" value="1"/>
</dbReference>
<feature type="chain" id="PRO_5020957429" evidence="8">
    <location>
        <begin position="37"/>
        <end position="1102"/>
    </location>
</feature>
<keyword evidence="10" id="KW-0675">Receptor</keyword>
<dbReference type="Gene3D" id="2.40.170.20">
    <property type="entry name" value="TonB-dependent receptor, beta-barrel domain"/>
    <property type="match status" value="1"/>
</dbReference>
<sequence>MKNCTNRSFKSLFKIKLLGVSLALSLLVASAPATFASGTLQDAKITLTAKNKTLKDVFGEIEKKSNYVVVFNNNAINPNQKVSVDFQNESINDVLKKLLSGTSASYEIKGRQIVIFSTNEAGSTSERASQQGQITGKVVDENKMPLIGVSIQVKGTTIGTATDADGNFTLNTSAAQPVLVFSYVGFEKKEVSVTSKKSLSVTLNSESKSINEVVVVGYGAVRKRDVTGAVSAVKEKDFNVGVIAAPTQMIQGRVAGVNVTSNGGEPGAGTTVRVRGSNSIRSGQDPLYVVDGVPLDITDSQPQGASVTGVGESAKKNPLNFLNPDDIESIDVLKDASATAIYGSRGANGVIIVTTKKGKEGKGKVSYSGYYGVSYLPSKYPVLSADEYRKFITDNSMTLNDGKANTDWQDEIFRTAQVQSHSLSYGGGNGGTSYRASLSYLDQDGIIKKTGIEKYTGRFNISQRTFNDKLLIEGSLTASRNNDQRAPIGESGGVEGDMLLSALKMNPTFPVYNADGTYNQPSKDVRNPLAMINLTNDRTQTDRILANIAGTYTILNGLTYKMNVALDNAKATRKVTQQKELTYLINKGTADINNVEKSNYLIENYFNYNFNFTEKHSFNVMAGHSYQRFKYYGYGISVDGFSVDGIDYLNELTFGNYTQAKTYSDITINELQSFFGRVNYNLDNKYLFTVNFRTDGSTKFGENNKYGYFPSAAFAWKMSEEGFIKDIKQITNLKMRLSWGITGNQEIPNKISQILLGTSSGSSAILNGGSTITPGVTLTRTPNPDIKWEKTEQLDWGLDFALFNGRISGSVDLFNKTTKDVLLEVYSIAPAPTTKVWTNVEDMKIVNKGIEVALNGVIIDKNGLNWSAGVNFSKIDNEVKNLPMSFITTGSPSGPGITGFSSQIIKSGYPIGTFWGYKFLGFDAAGKSLYETDANGKPTEQCIGNAQPDFSMNFNTSVSWKGFDASIFFTGVFGNDIYNNLANIMDQRSLVTSGWNTTVDATKSAEAFNNKLDYSSRFIENGSYLRLSSATLGYSFNLKNNKYFSKLRVYATGNNLFVITNYSGYDPEVNSARVSNGVPALGIGWTNYPMARTISLGLTAEF</sequence>
<dbReference type="Gene3D" id="3.55.50.30">
    <property type="match status" value="1"/>
</dbReference>
<dbReference type="FunFam" id="2.60.40.1120:FF:000003">
    <property type="entry name" value="Outer membrane protein Omp121"/>
    <property type="match status" value="1"/>
</dbReference>
<comment type="caution">
    <text evidence="10">The sequence shown here is derived from an EMBL/GenBank/DDBJ whole genome shotgun (WGS) entry which is preliminary data.</text>
</comment>
<dbReference type="EMBL" id="SLWB01000007">
    <property type="protein sequence ID" value="TCN67663.1"/>
    <property type="molecule type" value="Genomic_DNA"/>
</dbReference>
<dbReference type="SUPFAM" id="SSF56935">
    <property type="entry name" value="Porins"/>
    <property type="match status" value="1"/>
</dbReference>
<dbReference type="SMART" id="SM00965">
    <property type="entry name" value="STN"/>
    <property type="match status" value="1"/>
</dbReference>
<dbReference type="InterPro" id="IPR012910">
    <property type="entry name" value="Plug_dom"/>
</dbReference>
<organism evidence="10 11">
    <name type="scientific">Acetobacteroides hydrogenigenes</name>
    <dbReference type="NCBI Taxonomy" id="979970"/>
    <lineage>
        <taxon>Bacteria</taxon>
        <taxon>Pseudomonadati</taxon>
        <taxon>Bacteroidota</taxon>
        <taxon>Bacteroidia</taxon>
        <taxon>Bacteroidales</taxon>
        <taxon>Rikenellaceae</taxon>
        <taxon>Acetobacteroides</taxon>
    </lineage>
</organism>
<name>A0A4R2EGH9_9BACT</name>
<dbReference type="NCBIfam" id="TIGR04056">
    <property type="entry name" value="OMP_RagA_SusC"/>
    <property type="match status" value="1"/>
</dbReference>